<gene>
    <name evidence="1" type="ORF">C7460_103193</name>
</gene>
<dbReference type="InterPro" id="IPR019004">
    <property type="entry name" value="YqeY/Aim41"/>
</dbReference>
<dbReference type="PANTHER" id="PTHR28055:SF1">
    <property type="entry name" value="ALTERED INHERITANCE OF MITOCHONDRIA PROTEIN 41, MITOCHONDRIAL"/>
    <property type="match status" value="1"/>
</dbReference>
<name>A0A3D9L8R8_MARFU</name>
<accession>A0A3D9L8R8</accession>
<dbReference type="PANTHER" id="PTHR28055">
    <property type="entry name" value="ALTERED INHERITANCE OF MITOCHONDRIA PROTEIN 41, MITOCHONDRIAL"/>
    <property type="match status" value="1"/>
</dbReference>
<dbReference type="Pfam" id="PF09424">
    <property type="entry name" value="YqeY"/>
    <property type="match status" value="1"/>
</dbReference>
<proteinExistence type="predicted"/>
<dbReference type="Gene3D" id="1.10.1510.10">
    <property type="entry name" value="Uncharacterised protein YqeY/AIM41 PF09424, N-terminal domain"/>
    <property type="match status" value="1"/>
</dbReference>
<dbReference type="GO" id="GO:0016884">
    <property type="term" value="F:carbon-nitrogen ligase activity, with glutamine as amido-N-donor"/>
    <property type="evidence" value="ECO:0007669"/>
    <property type="project" value="InterPro"/>
</dbReference>
<dbReference type="EMBL" id="QREG01000003">
    <property type="protein sequence ID" value="REE01676.1"/>
    <property type="molecule type" value="Genomic_DNA"/>
</dbReference>
<organism evidence="1 2">
    <name type="scientific">Marinoscillum furvescens DSM 4134</name>
    <dbReference type="NCBI Taxonomy" id="1122208"/>
    <lineage>
        <taxon>Bacteria</taxon>
        <taxon>Pseudomonadati</taxon>
        <taxon>Bacteroidota</taxon>
        <taxon>Cytophagia</taxon>
        <taxon>Cytophagales</taxon>
        <taxon>Reichenbachiellaceae</taxon>
        <taxon>Marinoscillum</taxon>
    </lineage>
</organism>
<dbReference type="SUPFAM" id="SSF89095">
    <property type="entry name" value="GatB/YqeY motif"/>
    <property type="match status" value="1"/>
</dbReference>
<evidence type="ECO:0008006" key="3">
    <source>
        <dbReference type="Google" id="ProtNLM"/>
    </source>
</evidence>
<evidence type="ECO:0000313" key="2">
    <source>
        <dbReference type="Proteomes" id="UP000256779"/>
    </source>
</evidence>
<keyword evidence="2" id="KW-1185">Reference proteome</keyword>
<dbReference type="RefSeq" id="WP_115866955.1">
    <property type="nucleotide sequence ID" value="NZ_QREG01000003.1"/>
</dbReference>
<dbReference type="OrthoDB" id="9788127at2"/>
<dbReference type="Proteomes" id="UP000256779">
    <property type="component" value="Unassembled WGS sequence"/>
</dbReference>
<dbReference type="AlphaFoldDB" id="A0A3D9L8R8"/>
<sequence length="150" mass="16522">MSLKEKIEAEIKQAMLKKDKERLTPLRAIKSQILLAATEKGGSDELSEDAEIKLLTKAAKQRRDSLEIYQKEGREDLAAKEESELKVIEEFLPKQLSEDELEEVLKGIIAQVGASGPQDMGKVMGMATKQLAGKADGKAISTKVKQLLSK</sequence>
<protein>
    <recommendedName>
        <fullName evidence="3">Glutamyl-tRNA amidotransferase</fullName>
    </recommendedName>
</protein>
<comment type="caution">
    <text evidence="1">The sequence shown here is derived from an EMBL/GenBank/DDBJ whole genome shotgun (WGS) entry which is preliminary data.</text>
</comment>
<dbReference type="Gene3D" id="1.10.10.410">
    <property type="match status" value="1"/>
</dbReference>
<evidence type="ECO:0000313" key="1">
    <source>
        <dbReference type="EMBL" id="REE01676.1"/>
    </source>
</evidence>
<reference evidence="1 2" key="1">
    <citation type="submission" date="2018-07" db="EMBL/GenBank/DDBJ databases">
        <title>Genomic Encyclopedia of Type Strains, Phase IV (KMG-IV): sequencing the most valuable type-strain genomes for metagenomic binning, comparative biology and taxonomic classification.</title>
        <authorList>
            <person name="Goeker M."/>
        </authorList>
    </citation>
    <scope>NUCLEOTIDE SEQUENCE [LARGE SCALE GENOMIC DNA]</scope>
    <source>
        <strain evidence="1 2">DSM 4134</strain>
    </source>
</reference>
<dbReference type="InterPro" id="IPR003789">
    <property type="entry name" value="Asn/Gln_tRNA_amidoTrase-B-like"/>
</dbReference>
<dbReference type="InterPro" id="IPR042184">
    <property type="entry name" value="YqeY/Aim41_N"/>
</dbReference>
<dbReference type="InterPro" id="IPR023168">
    <property type="entry name" value="GatB_Yqey_C_2"/>
</dbReference>